<reference evidence="2" key="1">
    <citation type="submission" date="2021-02" db="EMBL/GenBank/DDBJ databases">
        <authorList>
            <person name="Nowell W R."/>
        </authorList>
    </citation>
    <scope>NUCLEOTIDE SEQUENCE</scope>
</reference>
<gene>
    <name evidence="1" type="ORF">OVA965_LOCUS15945</name>
    <name evidence="2" type="ORF">TMI583_LOCUS15954</name>
</gene>
<dbReference type="Proteomes" id="UP000682733">
    <property type="component" value="Unassembled WGS sequence"/>
</dbReference>
<dbReference type="EMBL" id="CAJOBA010007298">
    <property type="protein sequence ID" value="CAF3798368.1"/>
    <property type="molecule type" value="Genomic_DNA"/>
</dbReference>
<organism evidence="2 3">
    <name type="scientific">Didymodactylos carnosus</name>
    <dbReference type="NCBI Taxonomy" id="1234261"/>
    <lineage>
        <taxon>Eukaryota</taxon>
        <taxon>Metazoa</taxon>
        <taxon>Spiralia</taxon>
        <taxon>Gnathifera</taxon>
        <taxon>Rotifera</taxon>
        <taxon>Eurotatoria</taxon>
        <taxon>Bdelloidea</taxon>
        <taxon>Philodinida</taxon>
        <taxon>Philodinidae</taxon>
        <taxon>Didymodactylos</taxon>
    </lineage>
</organism>
<evidence type="ECO:0000313" key="2">
    <source>
        <dbReference type="EMBL" id="CAF3798368.1"/>
    </source>
</evidence>
<protein>
    <submittedName>
        <fullName evidence="2">Uncharacterized protein</fullName>
    </submittedName>
</protein>
<name>A0A8S2J852_9BILA</name>
<proteinExistence type="predicted"/>
<dbReference type="Proteomes" id="UP000677228">
    <property type="component" value="Unassembled WGS sequence"/>
</dbReference>
<comment type="caution">
    <text evidence="2">The sequence shown here is derived from an EMBL/GenBank/DDBJ whole genome shotgun (WGS) entry which is preliminary data.</text>
</comment>
<accession>A0A8S2J852</accession>
<dbReference type="EMBL" id="CAJNOK010007287">
    <property type="protein sequence ID" value="CAF1030144.1"/>
    <property type="molecule type" value="Genomic_DNA"/>
</dbReference>
<dbReference type="AlphaFoldDB" id="A0A8S2J852"/>
<evidence type="ECO:0000313" key="1">
    <source>
        <dbReference type="EMBL" id="CAF1030144.1"/>
    </source>
</evidence>
<sequence>MVAGYKYDIMAMKILTKEETARAHAKRAIDEKKKLLESDGQDPLITAQMIHIIEERALNMVKRAQQIHQRQIDSFFVDAPTKLDLQEIDPDVLITDGSDTIHNGFQATFGEKPTVMCWAHMRWKVVKKIESMVEKMGQVDLIEDIEALQLAQSVRMFTKASNLFIKKWNKKEPKFIEYFHNQWLNSHDGWYEDIKHLTPSTNNGLESNNRVIKDENTFCERLPLSRFKILTLEIVEKWSKSYERGLKQFHDKQTVTLDIYGRIVINGSS</sequence>
<evidence type="ECO:0000313" key="3">
    <source>
        <dbReference type="Proteomes" id="UP000682733"/>
    </source>
</evidence>